<dbReference type="Proteomes" id="UP001174677">
    <property type="component" value="Chromosome 3"/>
</dbReference>
<evidence type="ECO:0000256" key="2">
    <source>
        <dbReference type="SAM" id="MobiDB-lite"/>
    </source>
</evidence>
<evidence type="ECO:0000313" key="5">
    <source>
        <dbReference type="Proteomes" id="UP001174677"/>
    </source>
</evidence>
<comment type="caution">
    <text evidence="4">The sequence shown here is derived from an EMBL/GenBank/DDBJ whole genome shotgun (WGS) entry which is preliminary data.</text>
</comment>
<feature type="region of interest" description="Disordered" evidence="2">
    <location>
        <begin position="17"/>
        <end position="49"/>
    </location>
</feature>
<evidence type="ECO:0000259" key="3">
    <source>
        <dbReference type="PROSITE" id="PS50158"/>
    </source>
</evidence>
<dbReference type="SUPFAM" id="SSF57756">
    <property type="entry name" value="Retrovirus zinc finger-like domains"/>
    <property type="match status" value="1"/>
</dbReference>
<feature type="domain" description="CCHC-type" evidence="3">
    <location>
        <begin position="196"/>
        <end position="210"/>
    </location>
</feature>
<keyword evidence="1" id="KW-0479">Metal-binding</keyword>
<proteinExistence type="predicted"/>
<keyword evidence="1" id="KW-0862">Zinc</keyword>
<evidence type="ECO:0000313" key="4">
    <source>
        <dbReference type="EMBL" id="KAJ9185208.1"/>
    </source>
</evidence>
<sequence length="217" mass="24751">MQGLKWSARLISTPPKNEGIGALPTNPIIREKANRGRKGESSRCPRRSFKVSKETVQAPRISRELKVVEFEQLRQTTNMSVNKYIDKFINLLQYKANRYTQRLHSRYSSLILATESHSFYSIVDAIRKMEAISSFGTKKDKGGKFSKKQKKNKFKNRIKSGLRMGGRSSLGLDTSNCVRCGEPHQGVYRFGTSQYYKCGQEGHMSRECPSMERVASQ</sequence>
<dbReference type="EMBL" id="JARPOI010000003">
    <property type="protein sequence ID" value="KAJ9185208.1"/>
    <property type="molecule type" value="Genomic_DNA"/>
</dbReference>
<dbReference type="Pfam" id="PF00098">
    <property type="entry name" value="zf-CCHC"/>
    <property type="match status" value="1"/>
</dbReference>
<gene>
    <name evidence="4" type="ORF">P3X46_004866</name>
</gene>
<dbReference type="InterPro" id="IPR001878">
    <property type="entry name" value="Znf_CCHC"/>
</dbReference>
<keyword evidence="1" id="KW-0863">Zinc-finger</keyword>
<reference evidence="4" key="1">
    <citation type="journal article" date="2023" name="Plant Biotechnol. J.">
        <title>Chromosome-level wild Hevea brasiliensis genome provides new tools for genomic-assisted breeding and valuable loci to elevate rubber yield.</title>
        <authorList>
            <person name="Cheng H."/>
            <person name="Song X."/>
            <person name="Hu Y."/>
            <person name="Wu T."/>
            <person name="Yang Q."/>
            <person name="An Z."/>
            <person name="Feng S."/>
            <person name="Deng Z."/>
            <person name="Wu W."/>
            <person name="Zeng X."/>
            <person name="Tu M."/>
            <person name="Wang X."/>
            <person name="Huang H."/>
        </authorList>
    </citation>
    <scope>NUCLEOTIDE SEQUENCE</scope>
    <source>
        <strain evidence="4">MT/VB/25A 57/8</strain>
    </source>
</reference>
<evidence type="ECO:0000256" key="1">
    <source>
        <dbReference type="PROSITE-ProRule" id="PRU00047"/>
    </source>
</evidence>
<dbReference type="Gene3D" id="4.10.60.10">
    <property type="entry name" value="Zinc finger, CCHC-type"/>
    <property type="match status" value="1"/>
</dbReference>
<name>A0ABQ9MYW3_HEVBR</name>
<accession>A0ABQ9MYW3</accession>
<keyword evidence="5" id="KW-1185">Reference proteome</keyword>
<organism evidence="4 5">
    <name type="scientific">Hevea brasiliensis</name>
    <name type="common">Para rubber tree</name>
    <name type="synonym">Siphonia brasiliensis</name>
    <dbReference type="NCBI Taxonomy" id="3981"/>
    <lineage>
        <taxon>Eukaryota</taxon>
        <taxon>Viridiplantae</taxon>
        <taxon>Streptophyta</taxon>
        <taxon>Embryophyta</taxon>
        <taxon>Tracheophyta</taxon>
        <taxon>Spermatophyta</taxon>
        <taxon>Magnoliopsida</taxon>
        <taxon>eudicotyledons</taxon>
        <taxon>Gunneridae</taxon>
        <taxon>Pentapetalae</taxon>
        <taxon>rosids</taxon>
        <taxon>fabids</taxon>
        <taxon>Malpighiales</taxon>
        <taxon>Euphorbiaceae</taxon>
        <taxon>Crotonoideae</taxon>
        <taxon>Micrandreae</taxon>
        <taxon>Hevea</taxon>
    </lineage>
</organism>
<dbReference type="InterPro" id="IPR036875">
    <property type="entry name" value="Znf_CCHC_sf"/>
</dbReference>
<dbReference type="SMART" id="SM00343">
    <property type="entry name" value="ZnF_C2HC"/>
    <property type="match status" value="1"/>
</dbReference>
<feature type="compositionally biased region" description="Basic and acidic residues" evidence="2">
    <location>
        <begin position="29"/>
        <end position="43"/>
    </location>
</feature>
<protein>
    <recommendedName>
        <fullName evidence="3">CCHC-type domain-containing protein</fullName>
    </recommendedName>
</protein>
<dbReference type="PROSITE" id="PS50158">
    <property type="entry name" value="ZF_CCHC"/>
    <property type="match status" value="1"/>
</dbReference>